<keyword evidence="2" id="KW-1185">Reference proteome</keyword>
<evidence type="ECO:0000313" key="2">
    <source>
        <dbReference type="Proteomes" id="UP001189429"/>
    </source>
</evidence>
<evidence type="ECO:0000313" key="1">
    <source>
        <dbReference type="EMBL" id="CAK0809183.1"/>
    </source>
</evidence>
<comment type="caution">
    <text evidence="1">The sequence shown here is derived from an EMBL/GenBank/DDBJ whole genome shotgun (WGS) entry which is preliminary data.</text>
</comment>
<name>A0ABN9QSM4_9DINO</name>
<feature type="non-terminal residue" evidence="1">
    <location>
        <position position="304"/>
    </location>
</feature>
<proteinExistence type="predicted"/>
<dbReference type="EMBL" id="CAUYUJ010004335">
    <property type="protein sequence ID" value="CAK0809183.1"/>
    <property type="molecule type" value="Genomic_DNA"/>
</dbReference>
<reference evidence="1" key="1">
    <citation type="submission" date="2023-10" db="EMBL/GenBank/DDBJ databases">
        <authorList>
            <person name="Chen Y."/>
            <person name="Shah S."/>
            <person name="Dougan E. K."/>
            <person name="Thang M."/>
            <person name="Chan C."/>
        </authorList>
    </citation>
    <scope>NUCLEOTIDE SEQUENCE [LARGE SCALE GENOMIC DNA]</scope>
</reference>
<gene>
    <name evidence="1" type="ORF">PCOR1329_LOCUS14500</name>
</gene>
<organism evidence="1 2">
    <name type="scientific">Prorocentrum cordatum</name>
    <dbReference type="NCBI Taxonomy" id="2364126"/>
    <lineage>
        <taxon>Eukaryota</taxon>
        <taxon>Sar</taxon>
        <taxon>Alveolata</taxon>
        <taxon>Dinophyceae</taxon>
        <taxon>Prorocentrales</taxon>
        <taxon>Prorocentraceae</taxon>
        <taxon>Prorocentrum</taxon>
    </lineage>
</organism>
<accession>A0ABN9QSM4</accession>
<sequence>MEIGAPASITREEDRHVCKDIEPRVNYDKLVGDGVYRGAFTGEELLKELIANGRAKEKKSMEEFEVFEWVPFEDWAKPFDAKWIDSKKYELQTGEWIVRSRCVHIRYSDGTGPANFAGTSALWAVKLAISRAASLRSADARKKKLGLYDVLVAFFHASLKGPQRCWPPPEQRRLGMQWRLTMAMSGTPEASMLFQGEVRGNFNHHGYGELNTACCLYYHPDMHSLCAGHGDVFAMEAYDEELGEFDELVASRFKVKPQPRVGPGGAVEGAFLNRALLWAEGGFGILPDPRRILNMVELHELKQA</sequence>
<protein>
    <submittedName>
        <fullName evidence="1">Uncharacterized protein</fullName>
    </submittedName>
</protein>
<dbReference type="Proteomes" id="UP001189429">
    <property type="component" value="Unassembled WGS sequence"/>
</dbReference>